<evidence type="ECO:0000256" key="2">
    <source>
        <dbReference type="ARBA" id="ARBA00022763"/>
    </source>
</evidence>
<evidence type="ECO:0000313" key="5">
    <source>
        <dbReference type="EMBL" id="TDT17590.1"/>
    </source>
</evidence>
<proteinExistence type="inferred from homology"/>
<dbReference type="InterPro" id="IPR001126">
    <property type="entry name" value="UmuC"/>
</dbReference>
<comment type="caution">
    <text evidence="5">The sequence shown here is derived from an EMBL/GenBank/DDBJ whole genome shotgun (WGS) entry which is preliminary data.</text>
</comment>
<dbReference type="EMBL" id="SOAU01000001">
    <property type="protein sequence ID" value="TDT17590.1"/>
    <property type="molecule type" value="Genomic_DNA"/>
</dbReference>
<evidence type="ECO:0000313" key="6">
    <source>
        <dbReference type="Proteomes" id="UP000294558"/>
    </source>
</evidence>
<comment type="function">
    <text evidence="3">Poorly processive, error-prone DNA polymerase involved in untargeted mutagenesis. Copies undamaged DNA at stalled replication forks, which arise in vivo from mismatched or misaligned primer ends. These misaligned primers can be extended by PolIV. Exhibits no 3'-5' exonuclease (proofreading) activity. May be involved in translesional synthesis, in conjunction with the beta clamp from PolIII.</text>
</comment>
<protein>
    <submittedName>
        <fullName evidence="5">Protein ImuB</fullName>
    </submittedName>
</protein>
<comment type="similarity">
    <text evidence="1">Belongs to the DNA polymerase type-Y family.</text>
</comment>
<dbReference type="InterPro" id="IPR043502">
    <property type="entry name" value="DNA/RNA_pol_sf"/>
</dbReference>
<feature type="domain" description="UmuC" evidence="4">
    <location>
        <begin position="32"/>
        <end position="186"/>
    </location>
</feature>
<dbReference type="AlphaFoldDB" id="A0A4R7I2Z3"/>
<dbReference type="GO" id="GO:0006281">
    <property type="term" value="P:DNA repair"/>
    <property type="evidence" value="ECO:0007669"/>
    <property type="project" value="InterPro"/>
</dbReference>
<dbReference type="InterPro" id="IPR043128">
    <property type="entry name" value="Rev_trsase/Diguanyl_cyclase"/>
</dbReference>
<accession>A0A4R7I2Z3</accession>
<dbReference type="PANTHER" id="PTHR35369:SF2">
    <property type="entry name" value="BLR3025 PROTEIN"/>
    <property type="match status" value="1"/>
</dbReference>
<dbReference type="Gene3D" id="3.40.1170.60">
    <property type="match status" value="1"/>
</dbReference>
<dbReference type="Gene3D" id="3.30.70.270">
    <property type="match status" value="1"/>
</dbReference>
<evidence type="ECO:0000256" key="3">
    <source>
        <dbReference type="ARBA" id="ARBA00025589"/>
    </source>
</evidence>
<evidence type="ECO:0000259" key="4">
    <source>
        <dbReference type="PROSITE" id="PS50173"/>
    </source>
</evidence>
<dbReference type="SUPFAM" id="SSF56672">
    <property type="entry name" value="DNA/RNA polymerases"/>
    <property type="match status" value="1"/>
</dbReference>
<keyword evidence="2" id="KW-0227">DNA damage</keyword>
<dbReference type="Proteomes" id="UP000294558">
    <property type="component" value="Unassembled WGS sequence"/>
</dbReference>
<dbReference type="OrthoDB" id="5244088at2"/>
<dbReference type="PROSITE" id="PS50173">
    <property type="entry name" value="UMUC"/>
    <property type="match status" value="1"/>
</dbReference>
<name>A0A4R7I2Z3_9ACTN</name>
<dbReference type="RefSeq" id="WP_133869874.1">
    <property type="nucleotide sequence ID" value="NZ_SOAU01000001.1"/>
</dbReference>
<dbReference type="CDD" id="cd03468">
    <property type="entry name" value="PolY_like"/>
    <property type="match status" value="1"/>
</dbReference>
<keyword evidence="6" id="KW-1185">Reference proteome</keyword>
<evidence type="ECO:0000256" key="1">
    <source>
        <dbReference type="ARBA" id="ARBA00010945"/>
    </source>
</evidence>
<dbReference type="InterPro" id="IPR050356">
    <property type="entry name" value="SulA_CellDiv_inhibitor"/>
</dbReference>
<organism evidence="5 6">
    <name type="scientific">Ilumatobacter fluminis</name>
    <dbReference type="NCBI Taxonomy" id="467091"/>
    <lineage>
        <taxon>Bacteria</taxon>
        <taxon>Bacillati</taxon>
        <taxon>Actinomycetota</taxon>
        <taxon>Acidimicrobiia</taxon>
        <taxon>Acidimicrobiales</taxon>
        <taxon>Ilumatobacteraceae</taxon>
        <taxon>Ilumatobacter</taxon>
    </lineage>
</organism>
<gene>
    <name evidence="5" type="ORF">BDK89_3201</name>
</gene>
<reference evidence="5 6" key="1">
    <citation type="submission" date="2019-03" db="EMBL/GenBank/DDBJ databases">
        <title>Sequencing the genomes of 1000 actinobacteria strains.</title>
        <authorList>
            <person name="Klenk H.-P."/>
        </authorList>
    </citation>
    <scope>NUCLEOTIDE SEQUENCE [LARGE SCALE GENOMIC DNA]</scope>
    <source>
        <strain evidence="5 6">DSM 18936</strain>
    </source>
</reference>
<dbReference type="PANTHER" id="PTHR35369">
    <property type="entry name" value="BLR3025 PROTEIN-RELATED"/>
    <property type="match status" value="1"/>
</dbReference>
<sequence length="526" mass="57139">MSTASTRAVPTRMVAVWCPDWPVVAAHADPERPSVVLHANRVVAANPPAREVGVQVGHRRRQAQSICPELDLFEHDPDRDAREFEPVVRLVADMAPRLEIVEPGLIAVAARGPSRYFGGDRSLADQLVERVGPIAPVAVGIADGRSAATIAARVASRRAERTVVVEPDAGPEFVARLPVSWLAGLGEITPDLVDLFVRMGLRTLGHVAELDPGDVFARFGDEGRRAHRVASGADDRALATTDPPPEWWAEHPFDDPIHQLDTVVFVAKRLADQLAGGLAADGRVCTRLVVVAESEHGERSERAWYRDRGMSATSMVERVRWQLDGWVSQPGAITGGIVLVRLIPDEVRSDDGVQSRLWGERSQADLDAGRAVARLTGLAGDDQVRVPVWNGGRLPDERYRWEPASSIDVEELADRARPSGGPWPGALPAPSPTVVYAEPVEVVVAGASGAPVRVSGRGDVSEAPAVLVAGHARHAVRAWVGPWPVEQRWWSDRARRLARFQLVTEHGVAHLVALEQQRWVLLATYG</sequence>
<dbReference type="Pfam" id="PF00817">
    <property type="entry name" value="IMS"/>
    <property type="match status" value="1"/>
</dbReference>